<dbReference type="OrthoDB" id="5690291at2"/>
<keyword evidence="2" id="KW-0732">Signal</keyword>
<gene>
    <name evidence="3" type="ORF">NCTC13294_02589</name>
</gene>
<feature type="region of interest" description="Disordered" evidence="1">
    <location>
        <begin position="146"/>
        <end position="171"/>
    </location>
</feature>
<keyword evidence="4" id="KW-1185">Reference proteome</keyword>
<evidence type="ECO:0008006" key="5">
    <source>
        <dbReference type="Google" id="ProtNLM"/>
    </source>
</evidence>
<evidence type="ECO:0000313" key="3">
    <source>
        <dbReference type="EMBL" id="SUX25700.1"/>
    </source>
</evidence>
<dbReference type="AlphaFoldDB" id="A0A381EFH5"/>
<reference evidence="3 4" key="1">
    <citation type="submission" date="2018-06" db="EMBL/GenBank/DDBJ databases">
        <authorList>
            <consortium name="Pathogen Informatics"/>
            <person name="Doyle S."/>
        </authorList>
    </citation>
    <scope>NUCLEOTIDE SEQUENCE [LARGE SCALE GENOMIC DNA]</scope>
    <source>
        <strain evidence="3 4">NCTC13294</strain>
    </source>
</reference>
<evidence type="ECO:0000256" key="2">
    <source>
        <dbReference type="SAM" id="SignalP"/>
    </source>
</evidence>
<proteinExistence type="predicted"/>
<feature type="chain" id="PRO_5016715431" description="DUF306 domain-containing protein" evidence="2">
    <location>
        <begin position="19"/>
        <end position="171"/>
    </location>
</feature>
<name>A0A381EFH5_9GAMM</name>
<evidence type="ECO:0000256" key="1">
    <source>
        <dbReference type="SAM" id="MobiDB-lite"/>
    </source>
</evidence>
<protein>
    <recommendedName>
        <fullName evidence="5">DUF306 domain-containing protein</fullName>
    </recommendedName>
</protein>
<evidence type="ECO:0000313" key="4">
    <source>
        <dbReference type="Proteomes" id="UP000254572"/>
    </source>
</evidence>
<sequence>MRFLFPLLAALAAPFAAALSEADLLGRWSCSTSYPEINAKIDDVRIFNADGTTTSDGTTIFFIRDGLLQYTTHNEETWKLTDGVLRVETVKSAVERAMPPRIQKMLDEKPDVAAFEAKMFGVLRGVKAGDAVSLTVAKADKQQLNMHDERDNPTECTRAEVKPAAKQKKGK</sequence>
<dbReference type="EMBL" id="UFUW01000001">
    <property type="protein sequence ID" value="SUX25700.1"/>
    <property type="molecule type" value="Genomic_DNA"/>
</dbReference>
<organism evidence="3 4">
    <name type="scientific">Cardiobacterium valvarum</name>
    <dbReference type="NCBI Taxonomy" id="194702"/>
    <lineage>
        <taxon>Bacteria</taxon>
        <taxon>Pseudomonadati</taxon>
        <taxon>Pseudomonadota</taxon>
        <taxon>Gammaproteobacteria</taxon>
        <taxon>Cardiobacteriales</taxon>
        <taxon>Cardiobacteriaceae</taxon>
        <taxon>Cardiobacterium</taxon>
    </lineage>
</organism>
<feature type="signal peptide" evidence="2">
    <location>
        <begin position="1"/>
        <end position="18"/>
    </location>
</feature>
<feature type="compositionally biased region" description="Basic and acidic residues" evidence="1">
    <location>
        <begin position="146"/>
        <end position="163"/>
    </location>
</feature>
<accession>A0A381EFH5</accession>
<dbReference type="RefSeq" id="WP_115612634.1">
    <property type="nucleotide sequence ID" value="NZ_JBHLZC010000001.1"/>
</dbReference>
<dbReference type="Proteomes" id="UP000254572">
    <property type="component" value="Unassembled WGS sequence"/>
</dbReference>